<keyword evidence="11" id="KW-1185">Reference proteome</keyword>
<dbReference type="InterPro" id="IPR052097">
    <property type="entry name" value="SET-MYND_domain_protein"/>
</dbReference>
<dbReference type="EMBL" id="UZAN01049833">
    <property type="protein sequence ID" value="VDP87748.1"/>
    <property type="molecule type" value="Genomic_DNA"/>
</dbReference>
<evidence type="ECO:0000256" key="2">
    <source>
        <dbReference type="ARBA" id="ARBA00004496"/>
    </source>
</evidence>
<comment type="catalytic activity">
    <reaction evidence="8">
        <text>L-lysyl-[protein] + S-adenosyl-L-methionine = N(6)-methyl-L-lysyl-[protein] + S-adenosyl-L-homocysteine + H(+)</text>
        <dbReference type="Rhea" id="RHEA:51736"/>
        <dbReference type="Rhea" id="RHEA-COMP:9752"/>
        <dbReference type="Rhea" id="RHEA-COMP:13053"/>
        <dbReference type="ChEBI" id="CHEBI:15378"/>
        <dbReference type="ChEBI" id="CHEBI:29969"/>
        <dbReference type="ChEBI" id="CHEBI:57856"/>
        <dbReference type="ChEBI" id="CHEBI:59789"/>
        <dbReference type="ChEBI" id="CHEBI:61929"/>
    </reaction>
</comment>
<evidence type="ECO:0000259" key="9">
    <source>
        <dbReference type="PROSITE" id="PS50280"/>
    </source>
</evidence>
<reference evidence="10 11" key="2">
    <citation type="submission" date="2018-11" db="EMBL/GenBank/DDBJ databases">
        <authorList>
            <consortium name="Pathogen Informatics"/>
        </authorList>
    </citation>
    <scope>NUCLEOTIDE SEQUENCE [LARGE SCALE GENOMIC DNA]</scope>
    <source>
        <strain evidence="10 11">Egypt</strain>
    </source>
</reference>
<dbReference type="InterPro" id="IPR001214">
    <property type="entry name" value="SET_dom"/>
</dbReference>
<keyword evidence="6" id="KW-0949">S-adenosyl-L-methionine</keyword>
<dbReference type="Gene3D" id="1.25.40.10">
    <property type="entry name" value="Tetratricopeptide repeat domain"/>
    <property type="match status" value="1"/>
</dbReference>
<dbReference type="GO" id="GO:0042826">
    <property type="term" value="F:histone deacetylase binding"/>
    <property type="evidence" value="ECO:0007669"/>
    <property type="project" value="TreeGrafter"/>
</dbReference>
<evidence type="ECO:0000256" key="1">
    <source>
        <dbReference type="ARBA" id="ARBA00004123"/>
    </source>
</evidence>
<accession>A0A183AV83</accession>
<evidence type="ECO:0000256" key="8">
    <source>
        <dbReference type="ARBA" id="ARBA00048985"/>
    </source>
</evidence>
<dbReference type="Pfam" id="PF00856">
    <property type="entry name" value="SET"/>
    <property type="match status" value="1"/>
</dbReference>
<evidence type="ECO:0000256" key="6">
    <source>
        <dbReference type="ARBA" id="ARBA00022691"/>
    </source>
</evidence>
<evidence type="ECO:0000256" key="3">
    <source>
        <dbReference type="ARBA" id="ARBA00022490"/>
    </source>
</evidence>
<protein>
    <submittedName>
        <fullName evidence="12">SET domain-containing protein</fullName>
    </submittedName>
</protein>
<dbReference type="CDD" id="cd10536">
    <property type="entry name" value="SET_SMYD4"/>
    <property type="match status" value="1"/>
</dbReference>
<dbReference type="GO" id="GO:0005737">
    <property type="term" value="C:cytoplasm"/>
    <property type="evidence" value="ECO:0007669"/>
    <property type="project" value="UniProtKB-SubCell"/>
</dbReference>
<keyword evidence="3" id="KW-0963">Cytoplasm</keyword>
<dbReference type="PANTHER" id="PTHR46165">
    <property type="entry name" value="SET AND MYND DOMAIN-CONTAINING PROTEIN 4"/>
    <property type="match status" value="1"/>
</dbReference>
<gene>
    <name evidence="10" type="ORF">ECPE_LOCUS10868</name>
</gene>
<evidence type="ECO:0000313" key="12">
    <source>
        <dbReference type="WBParaSite" id="ECPE_0001090201-mRNA-1"/>
    </source>
</evidence>
<comment type="subcellular location">
    <subcellularLocation>
        <location evidence="2">Cytoplasm</location>
    </subcellularLocation>
    <subcellularLocation>
        <location evidence="1">Nucleus</location>
    </subcellularLocation>
</comment>
<keyword evidence="4" id="KW-0489">Methyltransferase</keyword>
<dbReference type="GO" id="GO:0032259">
    <property type="term" value="P:methylation"/>
    <property type="evidence" value="ECO:0007669"/>
    <property type="project" value="UniProtKB-KW"/>
</dbReference>
<dbReference type="OrthoDB" id="5945798at2759"/>
<dbReference type="Gene3D" id="2.170.270.10">
    <property type="entry name" value="SET domain"/>
    <property type="match status" value="1"/>
</dbReference>
<keyword evidence="5" id="KW-0808">Transferase</keyword>
<dbReference type="InterPro" id="IPR011990">
    <property type="entry name" value="TPR-like_helical_dom_sf"/>
</dbReference>
<evidence type="ECO:0000256" key="4">
    <source>
        <dbReference type="ARBA" id="ARBA00022603"/>
    </source>
</evidence>
<dbReference type="InterPro" id="IPR046341">
    <property type="entry name" value="SET_dom_sf"/>
</dbReference>
<dbReference type="Proteomes" id="UP000272942">
    <property type="component" value="Unassembled WGS sequence"/>
</dbReference>
<evidence type="ECO:0000256" key="5">
    <source>
        <dbReference type="ARBA" id="ARBA00022679"/>
    </source>
</evidence>
<dbReference type="GO" id="GO:0008168">
    <property type="term" value="F:methyltransferase activity"/>
    <property type="evidence" value="ECO:0007669"/>
    <property type="project" value="UniProtKB-KW"/>
</dbReference>
<feature type="domain" description="SET" evidence="9">
    <location>
        <begin position="68"/>
        <end position="273"/>
    </location>
</feature>
<dbReference type="AlphaFoldDB" id="A0A183AV83"/>
<sequence>MPHSLVCGQLERLSLEDYANWKTLRQGRYTNSEVVRGYSCRLILFPELNSVGDSQDAMLAYACVASTPPWIIGDLAQNSMDSGKTGSPLSAFSGYRVLPKDGIDAEDYRSIAWLETNSAERSPHDLWQCTVAAVFLTHCLSDGGYPLVWSEPDCLQDPRNYQKITPNSPLPASWAAACILYHLQSLQLNGMLKECRVLSVRDASHGFGFVVDENKVIFRDNTSFLGYAVYPTMSLINHSCDPNCALVFMRDGYCGLFATEHIAKGNALSISYSVHYATHSLLDRHQPLKYIYQFECSCQACKDGQHGPDFPWDMTCSRCFRPFSLLEMRSRRSPQSKRCQCSYETKRRIVRRVYSGMRSLPQMNGKQMLLKYVRGLMKSDSSMWFENHIANLARLLNRNNLGGLITRYSLPFVQMKEELRNALRLKYGCCLMLRYDPITELLSCLTLNSDL</sequence>
<evidence type="ECO:0000313" key="10">
    <source>
        <dbReference type="EMBL" id="VDP87748.1"/>
    </source>
</evidence>
<dbReference type="PANTHER" id="PTHR46165:SF2">
    <property type="entry name" value="SET AND MYND DOMAIN-CONTAINING PROTEIN 4"/>
    <property type="match status" value="1"/>
</dbReference>
<dbReference type="InterPro" id="IPR044421">
    <property type="entry name" value="SMYD4_SET"/>
</dbReference>
<name>A0A183AV83_9TREM</name>
<reference evidence="12" key="1">
    <citation type="submission" date="2016-06" db="UniProtKB">
        <authorList>
            <consortium name="WormBaseParasite"/>
        </authorList>
    </citation>
    <scope>IDENTIFICATION</scope>
</reference>
<dbReference type="GO" id="GO:0005634">
    <property type="term" value="C:nucleus"/>
    <property type="evidence" value="ECO:0007669"/>
    <property type="project" value="UniProtKB-SubCell"/>
</dbReference>
<evidence type="ECO:0000313" key="11">
    <source>
        <dbReference type="Proteomes" id="UP000272942"/>
    </source>
</evidence>
<dbReference type="SUPFAM" id="SSF82199">
    <property type="entry name" value="SET domain"/>
    <property type="match status" value="1"/>
</dbReference>
<keyword evidence="7" id="KW-0539">Nucleus</keyword>
<organism evidence="12">
    <name type="scientific">Echinostoma caproni</name>
    <dbReference type="NCBI Taxonomy" id="27848"/>
    <lineage>
        <taxon>Eukaryota</taxon>
        <taxon>Metazoa</taxon>
        <taxon>Spiralia</taxon>
        <taxon>Lophotrochozoa</taxon>
        <taxon>Platyhelminthes</taxon>
        <taxon>Trematoda</taxon>
        <taxon>Digenea</taxon>
        <taxon>Plagiorchiida</taxon>
        <taxon>Echinostomata</taxon>
        <taxon>Echinostomatoidea</taxon>
        <taxon>Echinostomatidae</taxon>
        <taxon>Echinostoma</taxon>
    </lineage>
</organism>
<proteinExistence type="predicted"/>
<dbReference type="WBParaSite" id="ECPE_0001090201-mRNA-1">
    <property type="protein sequence ID" value="ECPE_0001090201-mRNA-1"/>
    <property type="gene ID" value="ECPE_0001090201"/>
</dbReference>
<dbReference type="PROSITE" id="PS50280">
    <property type="entry name" value="SET"/>
    <property type="match status" value="1"/>
</dbReference>
<evidence type="ECO:0000256" key="7">
    <source>
        <dbReference type="ARBA" id="ARBA00023242"/>
    </source>
</evidence>